<organism evidence="2 3">
    <name type="scientific">Virgisporangium ochraceum</name>
    <dbReference type="NCBI Taxonomy" id="65505"/>
    <lineage>
        <taxon>Bacteria</taxon>
        <taxon>Bacillati</taxon>
        <taxon>Actinomycetota</taxon>
        <taxon>Actinomycetes</taxon>
        <taxon>Micromonosporales</taxon>
        <taxon>Micromonosporaceae</taxon>
        <taxon>Virgisporangium</taxon>
    </lineage>
</organism>
<dbReference type="SUPFAM" id="SSF109854">
    <property type="entry name" value="DinB/YfiT-like putative metalloenzymes"/>
    <property type="match status" value="1"/>
</dbReference>
<accession>A0A8J4EAL2</accession>
<dbReference type="Gene3D" id="1.20.120.450">
    <property type="entry name" value="dinb family like domain"/>
    <property type="match status" value="1"/>
</dbReference>
<evidence type="ECO:0000313" key="2">
    <source>
        <dbReference type="EMBL" id="GIJ67528.1"/>
    </source>
</evidence>
<protein>
    <recommendedName>
        <fullName evidence="1">DinB-like domain-containing protein</fullName>
    </recommendedName>
</protein>
<dbReference type="InterPro" id="IPR034660">
    <property type="entry name" value="DinB/YfiT-like"/>
</dbReference>
<feature type="domain" description="DinB-like" evidence="1">
    <location>
        <begin position="64"/>
        <end position="207"/>
    </location>
</feature>
<keyword evidence="3" id="KW-1185">Reference proteome</keyword>
<evidence type="ECO:0000259" key="1">
    <source>
        <dbReference type="Pfam" id="PF12867"/>
    </source>
</evidence>
<dbReference type="InterPro" id="IPR024775">
    <property type="entry name" value="DinB-like"/>
</dbReference>
<dbReference type="Pfam" id="PF12867">
    <property type="entry name" value="DinB_2"/>
    <property type="match status" value="1"/>
</dbReference>
<proteinExistence type="predicted"/>
<dbReference type="Proteomes" id="UP000635606">
    <property type="component" value="Unassembled WGS sequence"/>
</dbReference>
<reference evidence="2" key="1">
    <citation type="submission" date="2021-01" db="EMBL/GenBank/DDBJ databases">
        <title>Whole genome shotgun sequence of Virgisporangium ochraceum NBRC 16418.</title>
        <authorList>
            <person name="Komaki H."/>
            <person name="Tamura T."/>
        </authorList>
    </citation>
    <scope>NUCLEOTIDE SEQUENCE</scope>
    <source>
        <strain evidence="2">NBRC 16418</strain>
    </source>
</reference>
<dbReference type="AlphaFoldDB" id="A0A8J4EAL2"/>
<gene>
    <name evidence="2" type="ORF">Voc01_024450</name>
</gene>
<name>A0A8J4EAL2_9ACTN</name>
<dbReference type="RefSeq" id="WP_203927489.1">
    <property type="nucleotide sequence ID" value="NZ_BOPH01000027.1"/>
</dbReference>
<evidence type="ECO:0000313" key="3">
    <source>
        <dbReference type="Proteomes" id="UP000635606"/>
    </source>
</evidence>
<dbReference type="EMBL" id="BOPH01000027">
    <property type="protein sequence ID" value="GIJ67528.1"/>
    <property type="molecule type" value="Genomic_DNA"/>
</dbReference>
<sequence length="218" mass="23355">MGEVLRDADFSGVRMRGVLLVDADVDGVISGLTLNGVEVAPLVEAELDRRHPERLALRPTTADGARDALAVVLSLWAGTLTGAAPLADRSVDGGWTLTETLCHLVFVVDAWFGHAVLGEPDPFHPAGLPPSFVTGWAPPVPLTFDEAARLHAERLGRVRDHLATATTADLTRPGEPNPAPGFPPPAARTPLECLRVLFGEEWAHHRYAVRDLAEPGRP</sequence>
<comment type="caution">
    <text evidence="2">The sequence shown here is derived from an EMBL/GenBank/DDBJ whole genome shotgun (WGS) entry which is preliminary data.</text>
</comment>